<sequence>MVLRVPITTTLLALASLSACAPTDQDVAARVALNPTYSGIQTVLLDGDLVNFHVTMRGARDQGDVETYARCAAAQYALIRGAGFTRHVRTSVAKTGGNWRGDAVYTISKDLPRGSATIDAEVTVRDCGAQGIPTI</sequence>
<evidence type="ECO:0000256" key="1">
    <source>
        <dbReference type="SAM" id="SignalP"/>
    </source>
</evidence>
<dbReference type="STRING" id="1077947.SAMN05216227_101326"/>
<evidence type="ECO:0000313" key="2">
    <source>
        <dbReference type="EMBL" id="SEN39892.1"/>
    </source>
</evidence>
<dbReference type="PROSITE" id="PS51257">
    <property type="entry name" value="PROKAR_LIPOPROTEIN"/>
    <property type="match status" value="1"/>
</dbReference>
<proteinExistence type="predicted"/>
<dbReference type="EMBL" id="FOCO01000013">
    <property type="protein sequence ID" value="SEN39892.1"/>
    <property type="molecule type" value="Genomic_DNA"/>
</dbReference>
<organism evidence="2 3">
    <name type="scientific">Pseudorhodobacter antarcticus</name>
    <dbReference type="NCBI Taxonomy" id="1077947"/>
    <lineage>
        <taxon>Bacteria</taxon>
        <taxon>Pseudomonadati</taxon>
        <taxon>Pseudomonadota</taxon>
        <taxon>Alphaproteobacteria</taxon>
        <taxon>Rhodobacterales</taxon>
        <taxon>Paracoccaceae</taxon>
        <taxon>Pseudorhodobacter</taxon>
    </lineage>
</organism>
<evidence type="ECO:0000313" key="3">
    <source>
        <dbReference type="Proteomes" id="UP000183002"/>
    </source>
</evidence>
<feature type="chain" id="PRO_5010357582" description="Lipoprotein" evidence="1">
    <location>
        <begin position="22"/>
        <end position="135"/>
    </location>
</feature>
<dbReference type="OrthoDB" id="7860885at2"/>
<name>A0A1H8G794_9RHOB</name>
<gene>
    <name evidence="2" type="ORF">SAMN05216227_101326</name>
</gene>
<accession>A0A1H8G794</accession>
<keyword evidence="1" id="KW-0732">Signal</keyword>
<dbReference type="AlphaFoldDB" id="A0A1H8G794"/>
<reference evidence="2 3" key="1">
    <citation type="submission" date="2016-10" db="EMBL/GenBank/DDBJ databases">
        <authorList>
            <person name="de Groot N.N."/>
        </authorList>
    </citation>
    <scope>NUCLEOTIDE SEQUENCE [LARGE SCALE GENOMIC DNA]</scope>
    <source>
        <strain evidence="2 3">CGMCC 1.10836</strain>
    </source>
</reference>
<feature type="signal peptide" evidence="1">
    <location>
        <begin position="1"/>
        <end position="21"/>
    </location>
</feature>
<protein>
    <recommendedName>
        <fullName evidence="4">Lipoprotein</fullName>
    </recommendedName>
</protein>
<dbReference type="Proteomes" id="UP000183002">
    <property type="component" value="Unassembled WGS sequence"/>
</dbReference>
<dbReference type="RefSeq" id="WP_050518157.1">
    <property type="nucleotide sequence ID" value="NZ_FOCO01000013.1"/>
</dbReference>
<evidence type="ECO:0008006" key="4">
    <source>
        <dbReference type="Google" id="ProtNLM"/>
    </source>
</evidence>
<keyword evidence="3" id="KW-1185">Reference proteome</keyword>